<dbReference type="Gene3D" id="2.130.10.10">
    <property type="entry name" value="YVTN repeat-like/Quinoprotein amine dehydrogenase"/>
    <property type="match status" value="1"/>
</dbReference>
<dbReference type="InterPro" id="IPR027417">
    <property type="entry name" value="P-loop_NTPase"/>
</dbReference>
<dbReference type="AlphaFoldDB" id="A0A2P8IC69"/>
<gene>
    <name evidence="2" type="ORF">B0I31_104359</name>
</gene>
<proteinExistence type="predicted"/>
<dbReference type="Proteomes" id="UP000241118">
    <property type="component" value="Unassembled WGS sequence"/>
</dbReference>
<protein>
    <recommendedName>
        <fullName evidence="1">HTH cro/C1-type domain-containing protein</fullName>
    </recommendedName>
</protein>
<organism evidence="2 3">
    <name type="scientific">Saccharothrix carnea</name>
    <dbReference type="NCBI Taxonomy" id="1280637"/>
    <lineage>
        <taxon>Bacteria</taxon>
        <taxon>Bacillati</taxon>
        <taxon>Actinomycetota</taxon>
        <taxon>Actinomycetes</taxon>
        <taxon>Pseudonocardiales</taxon>
        <taxon>Pseudonocardiaceae</taxon>
        <taxon>Saccharothrix</taxon>
    </lineage>
</organism>
<evidence type="ECO:0000313" key="3">
    <source>
        <dbReference type="Proteomes" id="UP000241118"/>
    </source>
</evidence>
<comment type="caution">
    <text evidence="2">The sequence shown here is derived from an EMBL/GenBank/DDBJ whole genome shotgun (WGS) entry which is preliminary data.</text>
</comment>
<evidence type="ECO:0000259" key="1">
    <source>
        <dbReference type="SMART" id="SM00530"/>
    </source>
</evidence>
<dbReference type="Gene3D" id="3.40.50.300">
    <property type="entry name" value="P-loop containing nucleotide triphosphate hydrolases"/>
    <property type="match status" value="1"/>
</dbReference>
<dbReference type="InterPro" id="IPR011044">
    <property type="entry name" value="Quino_amine_DH_bsu"/>
</dbReference>
<accession>A0A2P8IC69</accession>
<dbReference type="RefSeq" id="WP_181320176.1">
    <property type="nucleotide sequence ID" value="NZ_PYAX01000004.1"/>
</dbReference>
<dbReference type="EMBL" id="PYAX01000004">
    <property type="protein sequence ID" value="PSL56068.1"/>
    <property type="molecule type" value="Genomic_DNA"/>
</dbReference>
<dbReference type="SUPFAM" id="SSF52540">
    <property type="entry name" value="P-loop containing nucleoside triphosphate hydrolases"/>
    <property type="match status" value="1"/>
</dbReference>
<evidence type="ECO:0000313" key="2">
    <source>
        <dbReference type="EMBL" id="PSL56068.1"/>
    </source>
</evidence>
<dbReference type="SMART" id="SM00530">
    <property type="entry name" value="HTH_XRE"/>
    <property type="match status" value="1"/>
</dbReference>
<feature type="domain" description="HTH cro/C1-type" evidence="1">
    <location>
        <begin position="21"/>
        <end position="77"/>
    </location>
</feature>
<dbReference type="InterPro" id="IPR001387">
    <property type="entry name" value="Cro/C1-type_HTH"/>
</dbReference>
<dbReference type="Pfam" id="PF20703">
    <property type="entry name" value="nSTAND1"/>
    <property type="match status" value="1"/>
</dbReference>
<dbReference type="SUPFAM" id="SSF50969">
    <property type="entry name" value="YVTN repeat-like/Quinoprotein amine dehydrogenase"/>
    <property type="match status" value="1"/>
</dbReference>
<sequence length="952" mass="104160">MPRRETPLASDETALLRFAAGLRRLREKAGRPTYRELGKRANYSAAALSAATAGRKLPSLAVTLAFVRACGGDVEEWRARWSEIAVDDIPEPRPGETPYVGLAGFRTEDADRFFGREELTETLVDLVRRRRFTGVFGASGSGKSSLLRAGLAARSEDPVVLIAPGRDPLEECAVALAGLTDESPVAVRAELAESHRNLHLWIRRAVAERDLLLVVDQFEEVFTQCSATDRDWLVRALVFAANADHSRVRVVIGVRADFYGHCGRHPELTAALHGGQVLVGAMTADELRRAITEPAARAGATVETALVVRLVADVTGRASALPLVSHALVETWRRRRGMTLSLAGYEQAGGVEHAIARTAEEVFGGLSPDGQRDARSVLLRLIALGEGIEDTRRRVRRHELDVDQALLDRLARARLITLDDDAVELTHEAVIQAWPRLRDWLASDREALRRHRELVDATDTWEAHDRDPDALYRGARLEQARSLEERLTGRERAFLDASIAAEDSRRTAERRRTRRLKQYVALLVGLVVVLAGTAAYAGVAENRAAVQRNGALSMRAADAALRLLPDRPADALRLALAAYRVSSTAEALNAVRVAWAASNAAPLATRPLWDRLTPAPEGDIAVSTEADARSGTVWRIEGGKARHLADVPASGRIGRISRDGKAFLLEDDRGFTGLWHLAEPDEPRLIGELRHVDVQTMSRTGTVLAGVGRHEMPRRFDDPGNALPDTGAATLWRWDGDGPITETPLPAKRVESVELRGDARVVVTVGFGSDYVERHVVLWHLDPDGRATPAGPLLIVEGKAHAVFSPGGRFLALVNETTEEVEVFDVTDPSAPRHWALLTDLALSTPVVEFAADDRALVIGGRPGVVQVWDIGTPGEARPVASVEGLPVAADHARYRPDARELALSDPAGSQWRLDLDDERLLRDVCAWPWVNDDPVAWARYFPGVVEQRLCP</sequence>
<dbReference type="InterPro" id="IPR049052">
    <property type="entry name" value="nSTAND1"/>
</dbReference>
<reference evidence="2 3" key="1">
    <citation type="submission" date="2018-03" db="EMBL/GenBank/DDBJ databases">
        <title>Genomic Encyclopedia of Type Strains, Phase III (KMG-III): the genomes of soil and plant-associated and newly described type strains.</title>
        <authorList>
            <person name="Whitman W."/>
        </authorList>
    </citation>
    <scope>NUCLEOTIDE SEQUENCE [LARGE SCALE GENOMIC DNA]</scope>
    <source>
        <strain evidence="2 3">CGMCC 4.7097</strain>
    </source>
</reference>
<name>A0A2P8IC69_SACCR</name>
<dbReference type="InterPro" id="IPR015943">
    <property type="entry name" value="WD40/YVTN_repeat-like_dom_sf"/>
</dbReference>
<keyword evidence="3" id="KW-1185">Reference proteome</keyword>